<dbReference type="EMBL" id="JANPWB010000005">
    <property type="protein sequence ID" value="KAJ1184113.1"/>
    <property type="molecule type" value="Genomic_DNA"/>
</dbReference>
<dbReference type="AlphaFoldDB" id="A0AAV7U5F6"/>
<dbReference type="Proteomes" id="UP001066276">
    <property type="component" value="Chromosome 3_1"/>
</dbReference>
<gene>
    <name evidence="1" type="ORF">NDU88_000923</name>
</gene>
<accession>A0AAV7U5F6</accession>
<organism evidence="1 2">
    <name type="scientific">Pleurodeles waltl</name>
    <name type="common">Iberian ribbed newt</name>
    <dbReference type="NCBI Taxonomy" id="8319"/>
    <lineage>
        <taxon>Eukaryota</taxon>
        <taxon>Metazoa</taxon>
        <taxon>Chordata</taxon>
        <taxon>Craniata</taxon>
        <taxon>Vertebrata</taxon>
        <taxon>Euteleostomi</taxon>
        <taxon>Amphibia</taxon>
        <taxon>Batrachia</taxon>
        <taxon>Caudata</taxon>
        <taxon>Salamandroidea</taxon>
        <taxon>Salamandridae</taxon>
        <taxon>Pleurodelinae</taxon>
        <taxon>Pleurodeles</taxon>
    </lineage>
</organism>
<proteinExistence type="predicted"/>
<reference evidence="1" key="1">
    <citation type="journal article" date="2022" name="bioRxiv">
        <title>Sequencing and chromosome-scale assembly of the giantPleurodeles waltlgenome.</title>
        <authorList>
            <person name="Brown T."/>
            <person name="Elewa A."/>
            <person name="Iarovenko S."/>
            <person name="Subramanian E."/>
            <person name="Araus A.J."/>
            <person name="Petzold A."/>
            <person name="Susuki M."/>
            <person name="Suzuki K.-i.T."/>
            <person name="Hayashi T."/>
            <person name="Toyoda A."/>
            <person name="Oliveira C."/>
            <person name="Osipova E."/>
            <person name="Leigh N.D."/>
            <person name="Simon A."/>
            <person name="Yun M.H."/>
        </authorList>
    </citation>
    <scope>NUCLEOTIDE SEQUENCE</scope>
    <source>
        <strain evidence="1">20211129_DDA</strain>
        <tissue evidence="1">Liver</tissue>
    </source>
</reference>
<protein>
    <submittedName>
        <fullName evidence="1">Uncharacterized protein</fullName>
    </submittedName>
</protein>
<sequence length="73" mass="8063">MVLSVPRAPRALWLGRPAVWHCRWGVTSRRHLQHSPRARSPCGIGIQTEDGTATKQHILLLEEGKGSIGVMAQ</sequence>
<evidence type="ECO:0000313" key="2">
    <source>
        <dbReference type="Proteomes" id="UP001066276"/>
    </source>
</evidence>
<keyword evidence="2" id="KW-1185">Reference proteome</keyword>
<evidence type="ECO:0000313" key="1">
    <source>
        <dbReference type="EMBL" id="KAJ1184113.1"/>
    </source>
</evidence>
<name>A0AAV7U5F6_PLEWA</name>
<comment type="caution">
    <text evidence="1">The sequence shown here is derived from an EMBL/GenBank/DDBJ whole genome shotgun (WGS) entry which is preliminary data.</text>
</comment>